<sequence>MYHAMALDLPHWAIKALGKICKGYLWCGRGDAQGGHCLIAWSKVTRPKELGGLGISDLQRLNMALRVRWLWLKKVAPDKAWASLPIQSSEGVKALYSLAMSTEIGNGSSMLFWEDRWLFGQRIQDLSPLIFGMVPKRISNKRIVGNWQPQPTILSLSLVPHRPLLELGFLCHPNSSSASPPLSMAKTSKSHCRWGHARCV</sequence>
<reference evidence="1" key="2">
    <citation type="submission" date="2021-12" db="EMBL/GenBank/DDBJ databases">
        <title>Resequencing data analysis of finger millet.</title>
        <authorList>
            <person name="Hatakeyama M."/>
            <person name="Aluri S."/>
            <person name="Balachadran M.T."/>
            <person name="Sivarajan S.R."/>
            <person name="Poveda L."/>
            <person name="Shimizu-Inatsugi R."/>
            <person name="Schlapbach R."/>
            <person name="Sreeman S.M."/>
            <person name="Shimizu K.K."/>
        </authorList>
    </citation>
    <scope>NUCLEOTIDE SEQUENCE</scope>
</reference>
<evidence type="ECO:0000313" key="2">
    <source>
        <dbReference type="Proteomes" id="UP001054889"/>
    </source>
</evidence>
<keyword evidence="2" id="KW-1185">Reference proteome</keyword>
<name>A0AAV5FUG3_ELECO</name>
<evidence type="ECO:0000313" key="1">
    <source>
        <dbReference type="EMBL" id="GJN38408.1"/>
    </source>
</evidence>
<reference evidence="1" key="1">
    <citation type="journal article" date="2018" name="DNA Res.">
        <title>Multiple hybrid de novo genome assembly of finger millet, an orphan allotetraploid crop.</title>
        <authorList>
            <person name="Hatakeyama M."/>
            <person name="Aluri S."/>
            <person name="Balachadran M.T."/>
            <person name="Sivarajan S.R."/>
            <person name="Patrignani A."/>
            <person name="Gruter S."/>
            <person name="Poveda L."/>
            <person name="Shimizu-Inatsugi R."/>
            <person name="Baeten J."/>
            <person name="Francoijs K.J."/>
            <person name="Nataraja K.N."/>
            <person name="Reddy Y.A.N."/>
            <person name="Phadnis S."/>
            <person name="Ravikumar R.L."/>
            <person name="Schlapbach R."/>
            <person name="Sreeman S.M."/>
            <person name="Shimizu K.K."/>
        </authorList>
    </citation>
    <scope>NUCLEOTIDE SEQUENCE</scope>
</reference>
<accession>A0AAV5FUG3</accession>
<dbReference type="EMBL" id="BQKI01000096">
    <property type="protein sequence ID" value="GJN38408.1"/>
    <property type="molecule type" value="Genomic_DNA"/>
</dbReference>
<dbReference type="Proteomes" id="UP001054889">
    <property type="component" value="Unassembled WGS sequence"/>
</dbReference>
<comment type="caution">
    <text evidence="1">The sequence shown here is derived from an EMBL/GenBank/DDBJ whole genome shotgun (WGS) entry which is preliminary data.</text>
</comment>
<protein>
    <submittedName>
        <fullName evidence="1">Uncharacterized protein</fullName>
    </submittedName>
</protein>
<organism evidence="1 2">
    <name type="scientific">Eleusine coracana subsp. coracana</name>
    <dbReference type="NCBI Taxonomy" id="191504"/>
    <lineage>
        <taxon>Eukaryota</taxon>
        <taxon>Viridiplantae</taxon>
        <taxon>Streptophyta</taxon>
        <taxon>Embryophyta</taxon>
        <taxon>Tracheophyta</taxon>
        <taxon>Spermatophyta</taxon>
        <taxon>Magnoliopsida</taxon>
        <taxon>Liliopsida</taxon>
        <taxon>Poales</taxon>
        <taxon>Poaceae</taxon>
        <taxon>PACMAD clade</taxon>
        <taxon>Chloridoideae</taxon>
        <taxon>Cynodonteae</taxon>
        <taxon>Eleusininae</taxon>
        <taxon>Eleusine</taxon>
    </lineage>
</organism>
<proteinExistence type="predicted"/>
<dbReference type="AlphaFoldDB" id="A0AAV5FUG3"/>
<gene>
    <name evidence="1" type="primary">gb27445</name>
    <name evidence="1" type="ORF">PR202_gb27445</name>
</gene>